<dbReference type="Pfam" id="PF00078">
    <property type="entry name" value="RVT_1"/>
    <property type="match status" value="1"/>
</dbReference>
<dbReference type="GO" id="GO:0003824">
    <property type="term" value="F:catalytic activity"/>
    <property type="evidence" value="ECO:0007669"/>
    <property type="project" value="InterPro"/>
</dbReference>
<dbReference type="SUPFAM" id="SSF56219">
    <property type="entry name" value="DNase I-like"/>
    <property type="match status" value="1"/>
</dbReference>
<dbReference type="PANTHER" id="PTHR33116:SF80">
    <property type="entry name" value="REVERSE TRANSCRIPTASE ZINC-BINDING DOMAIN-CONTAINING PROTEIN"/>
    <property type="match status" value="1"/>
</dbReference>
<reference evidence="2 3" key="1">
    <citation type="submission" date="2019-08" db="EMBL/GenBank/DDBJ databases">
        <title>Draft genome sequences of two oriental melons (Cucumis melo L. var makuwa).</title>
        <authorList>
            <person name="Kwon S.-Y."/>
        </authorList>
    </citation>
    <scope>NUCLEOTIDE SEQUENCE [LARGE SCALE GENOMIC DNA]</scope>
    <source>
        <strain evidence="3">cv. SW 3</strain>
        <tissue evidence="2">Leaf</tissue>
    </source>
</reference>
<dbReference type="InterPro" id="IPR005135">
    <property type="entry name" value="Endo/exonuclease/phosphatase"/>
</dbReference>
<dbReference type="Gene3D" id="3.60.10.10">
    <property type="entry name" value="Endonuclease/exonuclease/phosphatase"/>
    <property type="match status" value="1"/>
</dbReference>
<dbReference type="EMBL" id="SSTE01022985">
    <property type="protein sequence ID" value="KAA0026071.1"/>
    <property type="molecule type" value="Genomic_DNA"/>
</dbReference>
<evidence type="ECO:0000259" key="1">
    <source>
        <dbReference type="PROSITE" id="PS50878"/>
    </source>
</evidence>
<dbReference type="Proteomes" id="UP000321393">
    <property type="component" value="Unassembled WGS sequence"/>
</dbReference>
<dbReference type="SUPFAM" id="SSF56672">
    <property type="entry name" value="DNA/RNA polymerases"/>
    <property type="match status" value="1"/>
</dbReference>
<organism evidence="2 3">
    <name type="scientific">Cucumis melo var. makuwa</name>
    <name type="common">Oriental melon</name>
    <dbReference type="NCBI Taxonomy" id="1194695"/>
    <lineage>
        <taxon>Eukaryota</taxon>
        <taxon>Viridiplantae</taxon>
        <taxon>Streptophyta</taxon>
        <taxon>Embryophyta</taxon>
        <taxon>Tracheophyta</taxon>
        <taxon>Spermatophyta</taxon>
        <taxon>Magnoliopsida</taxon>
        <taxon>eudicotyledons</taxon>
        <taxon>Gunneridae</taxon>
        <taxon>Pentapetalae</taxon>
        <taxon>rosids</taxon>
        <taxon>fabids</taxon>
        <taxon>Cucurbitales</taxon>
        <taxon>Cucurbitaceae</taxon>
        <taxon>Benincaseae</taxon>
        <taxon>Cucumis</taxon>
    </lineage>
</organism>
<accession>A0A5A7SPE5</accession>
<gene>
    <name evidence="2" type="ORF">E6C27_scaffold581G00620</name>
</gene>
<feature type="domain" description="Reverse transcriptase" evidence="1">
    <location>
        <begin position="801"/>
        <end position="1030"/>
    </location>
</feature>
<evidence type="ECO:0000313" key="2">
    <source>
        <dbReference type="EMBL" id="KAA0026071.1"/>
    </source>
</evidence>
<proteinExistence type="predicted"/>
<dbReference type="InterPro" id="IPR036691">
    <property type="entry name" value="Endo/exonu/phosph_ase_sf"/>
</dbReference>
<name>A0A5A7SPE5_CUCMM</name>
<dbReference type="PROSITE" id="PS50878">
    <property type="entry name" value="RT_POL"/>
    <property type="match status" value="1"/>
</dbReference>
<dbReference type="OrthoDB" id="1409536at2759"/>
<dbReference type="PANTHER" id="PTHR33116">
    <property type="entry name" value="REVERSE TRANSCRIPTASE ZINC-BINDING DOMAIN-CONTAINING PROTEIN-RELATED-RELATED"/>
    <property type="match status" value="1"/>
</dbReference>
<comment type="caution">
    <text evidence="2">The sequence shown here is derived from an EMBL/GenBank/DDBJ whole genome shotgun (WGS) entry which is preliminary data.</text>
</comment>
<dbReference type="CDD" id="cd01650">
    <property type="entry name" value="RT_nLTR_like"/>
    <property type="match status" value="1"/>
</dbReference>
<protein>
    <recommendedName>
        <fullName evidence="1">Reverse transcriptase domain-containing protein</fullName>
    </recommendedName>
</protein>
<dbReference type="InterPro" id="IPR000477">
    <property type="entry name" value="RT_dom"/>
</dbReference>
<sequence length="1360" mass="151947">MLSVTGDMMVGDASKARKRALAGLQKVHEAATRERKTNDLGAIRVPLNRPTQKDQSSGLNSRKCGSPVGGLKAVGNYVSGPQIEIDLAKSEAANSSCHDRSNACKVCNNEMDGLNVVGPGLNGLVVESDVLRGSTVAGRNFNGQCDFGPRINSADLMKHGGVASGSILKNQGANVNNFVENDLNKLSNDSKSTWASLFGTSSEESLFYTPPKAIGDKIVVIPPEEVIDQGIQVWENSLVGQLIDAKLPYAVIQRLKPISLDFATKKRRRLSYARVCVELEGGSNMSAEITVSLRGVDFNVSVNYEWKPRKCNLCCAFGHSSSKCSRSVESKTIQEEVVHKGDDVDFELCGEVVLESFKQVEKGEIRSSPNRHDSQVEKGVGKSDEFTLVTRKKSELVSIRDRGKSMEVIMPNSFGSLLEVGDADKWALSIIEGSSPPLQVDEGTDVLSGISSSIVGFCCLLETRVREGNFDSVSRRFSNSWDYSCSYSNSGVGRIWVMWKKNRFSFSTHVMDEQFVTGTLTDLLSGVCVEVFCVYASNSNIERRLLWHRLVEITSAWSSPGVVMEDFNAIRVHSEAFRGSPIQGEMEDFNLAIRDADLVEPSVQGNWFTWTSKVQGSGMLRRLDRVLVNDDWLSTWPTMLVNVLPWGISDHYPILFYPSFQHSNKVVSFRFFNHWVEDPSFIEVVTRMWSRHEGVSPLVRLMRNLHLLKPILRRRFGRHIKRLSEEVRIVKEAMDIAQREMAVNYFRNSLGSQEIGYRELSPVIDDIVQFQWSEECCQALQLPISREEVRRVLFSMDSGKAPGPDGFSVVGINATAITLIPKHNGAERLEDFHPISCYNVLYKCISKILADRLRVWLPSFISSNQSAFIPGRSIIENILLCQELIRACVTSPMFPIMINGSLEGFFHGRKGVRQGDPLSPFLFVMVMEVLSRMLNKIPQSFQFHHRCEKVKLTHLTFADDLMIFCAADELSIRFIRDCLQKFGELSGLFANPRKSSIFVAGVNNENASHLATCMGFARGNLPVRYLGLPLLTGRLRSNDCAPLIQRITSQIRSWNARVLSFAGRLQLVRSVLRSLQVYWASVFVLPAYVHNEVDKILRSYLWRGKEEGRGGIKVAWVDVCLPFEEGGFGIRDGPSWNIASTLKILWLMLTNSGSLWVAWVEAYILKGRSLWDVDSRVGRSWCLWAILRGCHSRADGVWLWPRVSLELIDLWERVQEVSPCLSVSDSRVWVRGRQGGFSISSAWEAIRPRGGRVLWDGFFGSWLPHIGLGIGGLSCLGFVIRGVLLTLSIRVVPAWMSFGITTFLGLHSSTGSPIVLGVPLGSPKTRYVPTGSHVARVRERASSWAKVKVEESWRATEEDP</sequence>
<dbReference type="InterPro" id="IPR043502">
    <property type="entry name" value="DNA/RNA_pol_sf"/>
</dbReference>
<evidence type="ECO:0000313" key="3">
    <source>
        <dbReference type="Proteomes" id="UP000321393"/>
    </source>
</evidence>
<dbReference type="Pfam" id="PF03372">
    <property type="entry name" value="Exo_endo_phos"/>
    <property type="match status" value="1"/>
</dbReference>